<organism evidence="1 2">
    <name type="scientific">Rhodocollybia butyracea</name>
    <dbReference type="NCBI Taxonomy" id="206335"/>
    <lineage>
        <taxon>Eukaryota</taxon>
        <taxon>Fungi</taxon>
        <taxon>Dikarya</taxon>
        <taxon>Basidiomycota</taxon>
        <taxon>Agaricomycotina</taxon>
        <taxon>Agaricomycetes</taxon>
        <taxon>Agaricomycetidae</taxon>
        <taxon>Agaricales</taxon>
        <taxon>Marasmiineae</taxon>
        <taxon>Omphalotaceae</taxon>
        <taxon>Rhodocollybia</taxon>
    </lineage>
</organism>
<comment type="caution">
    <text evidence="1">The sequence shown here is derived from an EMBL/GenBank/DDBJ whole genome shotgun (WGS) entry which is preliminary data.</text>
</comment>
<sequence length="417" mass="47414">ELLHPIVEYIAYKPRLPYERFRRVSSELRSLSVVDHRLRRICLPFLFANICIRTKTDAERLQDFCSISPLCSNFTKVLKLGRSSFRRPETAEAMMKSLLPSLTRLSTVDLEEFDNSNINFLKAILEHSSVSSVLVGRPEKRLLDSSILLDMSKFVLSAENFQPTLETWLAQGTRLLSLNVYGPKQLDEEFGLKKFEGLEVLNLFVDLCLVSFSWLPRFSSSHPCLHQLWLTDVLRKGLPDLSFIRSLVEESREQNFSEDYRIKRVGLGRATSRGILTLITSSFPALEVSELDLSVHDSGCSTNEVLSALAHFSSLRTLSLSHDFGRLFFGCNDICQPIHLVNEYDTIQMLTRYAEAAVLAYISRLARSLTGLESCFIFDYGQADGDGIGERWVQYSRFIDSEELQVYAGGNLISQHK</sequence>
<dbReference type="EMBL" id="JADNRY010000075">
    <property type="protein sequence ID" value="KAF9067285.1"/>
    <property type="molecule type" value="Genomic_DNA"/>
</dbReference>
<protein>
    <submittedName>
        <fullName evidence="1">Uncharacterized protein</fullName>
    </submittedName>
</protein>
<accession>A0A9P5PSG8</accession>
<keyword evidence="2" id="KW-1185">Reference proteome</keyword>
<dbReference type="OrthoDB" id="3035451at2759"/>
<reference evidence="1" key="1">
    <citation type="submission" date="2020-11" db="EMBL/GenBank/DDBJ databases">
        <authorList>
            <consortium name="DOE Joint Genome Institute"/>
            <person name="Ahrendt S."/>
            <person name="Riley R."/>
            <person name="Andreopoulos W."/>
            <person name="Labutti K."/>
            <person name="Pangilinan J."/>
            <person name="Ruiz-Duenas F.J."/>
            <person name="Barrasa J.M."/>
            <person name="Sanchez-Garcia M."/>
            <person name="Camarero S."/>
            <person name="Miyauchi S."/>
            <person name="Serrano A."/>
            <person name="Linde D."/>
            <person name="Babiker R."/>
            <person name="Drula E."/>
            <person name="Ayuso-Fernandez I."/>
            <person name="Pacheco R."/>
            <person name="Padilla G."/>
            <person name="Ferreira P."/>
            <person name="Barriuso J."/>
            <person name="Kellner H."/>
            <person name="Castanera R."/>
            <person name="Alfaro M."/>
            <person name="Ramirez L."/>
            <person name="Pisabarro A.G."/>
            <person name="Kuo A."/>
            <person name="Tritt A."/>
            <person name="Lipzen A."/>
            <person name="He G."/>
            <person name="Yan M."/>
            <person name="Ng V."/>
            <person name="Cullen D."/>
            <person name="Martin F."/>
            <person name="Rosso M.-N."/>
            <person name="Henrissat B."/>
            <person name="Hibbett D."/>
            <person name="Martinez A.T."/>
            <person name="Grigoriev I.V."/>
        </authorList>
    </citation>
    <scope>NUCLEOTIDE SEQUENCE</scope>
    <source>
        <strain evidence="1">AH 40177</strain>
    </source>
</reference>
<feature type="non-terminal residue" evidence="1">
    <location>
        <position position="1"/>
    </location>
</feature>
<evidence type="ECO:0000313" key="2">
    <source>
        <dbReference type="Proteomes" id="UP000772434"/>
    </source>
</evidence>
<gene>
    <name evidence="1" type="ORF">BDP27DRAFT_1328984</name>
</gene>
<name>A0A9P5PSG8_9AGAR</name>
<proteinExistence type="predicted"/>
<dbReference type="AlphaFoldDB" id="A0A9P5PSG8"/>
<dbReference type="Proteomes" id="UP000772434">
    <property type="component" value="Unassembled WGS sequence"/>
</dbReference>
<evidence type="ECO:0000313" key="1">
    <source>
        <dbReference type="EMBL" id="KAF9067285.1"/>
    </source>
</evidence>